<dbReference type="Gene3D" id="3.50.50.60">
    <property type="entry name" value="FAD/NAD(P)-binding domain"/>
    <property type="match status" value="1"/>
</dbReference>
<reference evidence="4 5" key="1">
    <citation type="submission" date="2014-04" db="EMBL/GenBank/DDBJ databases">
        <title>Evolutionary Origins and Diversification of the Mycorrhizal Mutualists.</title>
        <authorList>
            <consortium name="DOE Joint Genome Institute"/>
            <consortium name="Mycorrhizal Genomics Consortium"/>
            <person name="Kohler A."/>
            <person name="Kuo A."/>
            <person name="Nagy L.G."/>
            <person name="Floudas D."/>
            <person name="Copeland A."/>
            <person name="Barry K.W."/>
            <person name="Cichocki N."/>
            <person name="Veneault-Fourrey C."/>
            <person name="LaButti K."/>
            <person name="Lindquist E.A."/>
            <person name="Lipzen A."/>
            <person name="Lundell T."/>
            <person name="Morin E."/>
            <person name="Murat C."/>
            <person name="Riley R."/>
            <person name="Ohm R."/>
            <person name="Sun H."/>
            <person name="Tunlid A."/>
            <person name="Henrissat B."/>
            <person name="Grigoriev I.V."/>
            <person name="Hibbett D.S."/>
            <person name="Martin F."/>
        </authorList>
    </citation>
    <scope>NUCLEOTIDE SEQUENCE [LARGE SCALE GENOMIC DNA]</scope>
    <source>
        <strain evidence="4 5">Koide BX008</strain>
    </source>
</reference>
<dbReference type="InterPro" id="IPR000806">
    <property type="entry name" value="RabGDI"/>
</dbReference>
<dbReference type="HOGENOM" id="CLU_021695_0_0_1"/>
<sequence length="446" mass="49921">MDEEYDVIVLGTGLTECILSGLLSVEGKKVLHMDRNDYYGGDSASLNLTQLYRKFRPKQDPPSELGRDRDYAVDLVPKFIIASGELTKMLVHTDVTRYLEFKQIAGSFVFRDGRISKVPSTEMEAVKSPLMGLFEKRRAKKFFEFLQNWKDEDPTTHQGIDLDKDTMRQVYEKFGLEVGTQDFIGHAMALYLDDNYIDKPARPAYDRIILYTSSMSRYGKSPYIYPLYGLGELPQSFARLSAIYGGTYMLDKPIQEVVTGPDGKFVGVTSGGETVKAKQVIGDPSYFLSQSGGKVRVVEEGKVVRAICLLKHPIPGTDDADSAQIIIPQNQVGRKHDIYIAIVSSTHNVCAKDIYVAIVSTIVETDKPELEIAPGLRLLGPIHEKFVSISPVYTPTSSGESDNIFITRSYDATSHFETVVDDVTDVWKRVVGKDLVLKKREVEVQE</sequence>
<dbReference type="PANTHER" id="PTHR11787">
    <property type="entry name" value="RAB GDP-DISSOCIATION INHIBITOR"/>
    <property type="match status" value="1"/>
</dbReference>
<dbReference type="GO" id="GO:0015031">
    <property type="term" value="P:protein transport"/>
    <property type="evidence" value="ECO:0007669"/>
    <property type="project" value="InterPro"/>
</dbReference>
<dbReference type="InterPro" id="IPR036188">
    <property type="entry name" value="FAD/NAD-bd_sf"/>
</dbReference>
<dbReference type="SUPFAM" id="SSF51905">
    <property type="entry name" value="FAD/NAD(P)-binding domain"/>
    <property type="match status" value="2"/>
</dbReference>
<dbReference type="AlphaFoldDB" id="A0A0C2XRC1"/>
<dbReference type="OrthoDB" id="9446342at2759"/>
<dbReference type="PANTHER" id="PTHR11787:SF8">
    <property type="entry name" value="RAB GDP DISSOCIATION INHIBITOR"/>
    <property type="match status" value="1"/>
</dbReference>
<accession>A0A0C2XRC1</accession>
<dbReference type="GO" id="GO:0007264">
    <property type="term" value="P:small GTPase-mediated signal transduction"/>
    <property type="evidence" value="ECO:0007669"/>
    <property type="project" value="InterPro"/>
</dbReference>
<dbReference type="GO" id="GO:0005737">
    <property type="term" value="C:cytoplasm"/>
    <property type="evidence" value="ECO:0007669"/>
    <property type="project" value="TreeGrafter"/>
</dbReference>
<protein>
    <recommendedName>
        <fullName evidence="3">Rab GDP dissociation inhibitor</fullName>
    </recommendedName>
</protein>
<dbReference type="GO" id="GO:0005096">
    <property type="term" value="F:GTPase activator activity"/>
    <property type="evidence" value="ECO:0007669"/>
    <property type="project" value="UniProtKB-KW"/>
</dbReference>
<dbReference type="InParanoid" id="A0A0C2XRC1"/>
<evidence type="ECO:0000313" key="4">
    <source>
        <dbReference type="EMBL" id="KIL71788.1"/>
    </source>
</evidence>
<dbReference type="PRINTS" id="PR00891">
    <property type="entry name" value="RABGDIREP"/>
</dbReference>
<keyword evidence="2" id="KW-0343">GTPase activation</keyword>
<dbReference type="GO" id="GO:0016192">
    <property type="term" value="P:vesicle-mediated transport"/>
    <property type="evidence" value="ECO:0007669"/>
    <property type="project" value="TreeGrafter"/>
</dbReference>
<evidence type="ECO:0000256" key="2">
    <source>
        <dbReference type="ARBA" id="ARBA00022468"/>
    </source>
</evidence>
<dbReference type="FunFam" id="1.10.405.10:FF:000001">
    <property type="entry name" value="Rab GDP dissociation inhibitor"/>
    <property type="match status" value="1"/>
</dbReference>
<dbReference type="Gene3D" id="1.10.405.10">
    <property type="entry name" value="Guanine Nucleotide Dissociation Inhibitor, domain 1"/>
    <property type="match status" value="1"/>
</dbReference>
<comment type="similarity">
    <text evidence="1 3">Belongs to the Rab GDI family.</text>
</comment>
<name>A0A0C2XRC1_AMAMK</name>
<gene>
    <name evidence="4" type="ORF">M378DRAFT_64917</name>
</gene>
<dbReference type="Proteomes" id="UP000054549">
    <property type="component" value="Unassembled WGS sequence"/>
</dbReference>
<organism evidence="4 5">
    <name type="scientific">Amanita muscaria (strain Koide BX008)</name>
    <dbReference type="NCBI Taxonomy" id="946122"/>
    <lineage>
        <taxon>Eukaryota</taxon>
        <taxon>Fungi</taxon>
        <taxon>Dikarya</taxon>
        <taxon>Basidiomycota</taxon>
        <taxon>Agaricomycotina</taxon>
        <taxon>Agaricomycetes</taxon>
        <taxon>Agaricomycetidae</taxon>
        <taxon>Agaricales</taxon>
        <taxon>Pluteineae</taxon>
        <taxon>Amanitaceae</taxon>
        <taxon>Amanita</taxon>
    </lineage>
</organism>
<evidence type="ECO:0000256" key="3">
    <source>
        <dbReference type="RuleBase" id="RU363124"/>
    </source>
</evidence>
<dbReference type="InterPro" id="IPR018203">
    <property type="entry name" value="GDP_dissociation_inhibitor"/>
</dbReference>
<dbReference type="Gene3D" id="3.30.519.10">
    <property type="entry name" value="Guanine Nucleotide Dissociation Inhibitor, domain 2"/>
    <property type="match status" value="1"/>
</dbReference>
<dbReference type="GO" id="GO:0005093">
    <property type="term" value="F:Rab GDP-dissociation inhibitor activity"/>
    <property type="evidence" value="ECO:0007669"/>
    <property type="project" value="InterPro"/>
</dbReference>
<keyword evidence="5" id="KW-1185">Reference proteome</keyword>
<dbReference type="STRING" id="946122.A0A0C2XRC1"/>
<proteinExistence type="inferred from homology"/>
<dbReference type="FunFam" id="3.50.50.60:FF:000158">
    <property type="entry name" value="Rab GDP dissociation inhibitor"/>
    <property type="match status" value="1"/>
</dbReference>
<dbReference type="PRINTS" id="PR00892">
    <property type="entry name" value="RABGDI"/>
</dbReference>
<dbReference type="Pfam" id="PF00996">
    <property type="entry name" value="GDI"/>
    <property type="match status" value="1"/>
</dbReference>
<evidence type="ECO:0000313" key="5">
    <source>
        <dbReference type="Proteomes" id="UP000054549"/>
    </source>
</evidence>
<evidence type="ECO:0000256" key="1">
    <source>
        <dbReference type="ARBA" id="ARBA00005593"/>
    </source>
</evidence>
<dbReference type="EMBL" id="KN818222">
    <property type="protein sequence ID" value="KIL71788.1"/>
    <property type="molecule type" value="Genomic_DNA"/>
</dbReference>
<dbReference type="FunCoup" id="A0A0C2XRC1">
    <property type="interactions" value="549"/>
</dbReference>